<feature type="region of interest" description="Disordered" evidence="2">
    <location>
        <begin position="2379"/>
        <end position="2449"/>
    </location>
</feature>
<sequence length="3368" mass="375255">MEKWRSKGKSNVTTDSLLPPTRRFPNTSAIQPDKKKERKWSIGGFLKRISATRDSDSTSSGDNTGHPEKHTTSRHSRTASKAKVKNAPNAKLAYATDKHSPSPGNKKSDNLDKKEPVVIIEGNNDMESQVTRSQDSIHACRDSMHSRSSDGSLDCVSKKLRKEKIKARVEARRDQLCGDSSSDEGLSKSNNSLETFRSDESITNVHRNDSCNRKSRASRTERYIKRLSREDCSNGNNSNCVKSLATELALPHEDATVYHAANEKCRPPMHPRVTSVQTKSQAVTTFPRRSTASVDPFDSTTASNYHPRSFCSETCLTGQSQSSYDPFAKRTLEFCTDFNQNNNYAKEKKPSKMFRDEHRRQTDLGGVVPAVKNYASIQPVGCWQSSRRQLSTPPEPPPRDPQRRVFSFGSSDVSARPSSSSFDNNNRSEGLGKIGNESLSINNKKLSRNDTKNSHQYNSNDEVTWVETNISVRPRPSSVNSTFITTPPWKCNKAGYPINRYHCSDEENSLNSSCNSKSRKQKVENCSESETSSVSRGLIIPNSSPGQIQPIDPNMDRLTLQKDVSPIMDKNVKNTAGDFGKSSLDVTGELSQQYANRKSQSPPNPPIRRSSYVGSLNTTNVTNTADTEMADRKRNSRNLEEALSELEAIYNSLRLGDEDLLERAERRSMEEFARKDPKLGESLTNSSSGASDKSSLDGKSTEDHSSKPEVPDRLKDDMAYRRMNPKERPASLDSQTSLSKISYLFVSPVLSRKELDYNVDARKIQREEPDITRDDVVFRSINHANNMLRIVEPQPPFGIPLGPVTSATDSDYLHSIPIKPEQPRSSYIPKVEPDIVTDDLAFRNLRKDSHKDATTFHDIGEKNDRELINKGSRIGTNSAFGMKKNRAVRSLSANLYGLINKQVNSYNVYDQTRIPTNFQDALNKGNTSFRGKYDFAYDSDASRGQNVRHVMSDTESSEIGSRWFRSIDSDVDVNGNRSKGIFRRKLQVHVPPPKDTNSYDQDSANKLPDSSYGARTASPTFFSSSDKLFIGKTSSLPASSVVSPIRAKQVEPFTELEIAKYKKLCEDLENLVHLAKGGNAVLNTTENFSNNFITKDDKLNDSRANDRMMSNEAKEISENLSNLVDLANNELLTENEKKEKSNKFVQACKSTMDAVSDISSVQKVRENNKDSSTLDTSVPENDNVINGNKNTANNVCIETKTGDTCDKKMNQSEESESSAARKDEFIDKIKVENNNESKSPRTAFDDEKEVKISQSTSDSQGLANDKETVVDSSVLIVPDNEEPVNIVTDSEECDFSSEEHLLFNFEKLSYSSNRDGTSTSTSLEIVNPDDDIENVDDEDDDDDDNQYDDGSHNNDSNFKYHHEKEMRSDSTLDSQGGCEVMVAAGATSLMAAREGNPTNGTESRLVQRENQSTASRYHEAQNCQQNAECNTKKTAVTSSLNSNEHKNGPPQLEKTNNRLASRIESREGSKSPSSSKTTAIRETKASRLRAASIVSPNGSSGATSISRRSGVTESSSPWRLQSNITLRSKQKSPMSSDSSSTPNTIRERDKSYKRKSFLNRSLNAEEVLPDRSINQYDTSGRRGRRMTTSKRNQNTDTLSSSDSTTSRQSPSNPVKRSMESKETTPRRTTNQQDTGRPNDAGRPKNHASPSTAASIASSSSGMKSSSTQRTSTGTKVTLNNESSARVKTTRSRIEQPSQKHLAKDIDMSERSDSTPEPEDVLEQDSEEERNKTTTCKSVDSNNEQSKGNNDGTVIESPSAQGKDDDVDASNAFDAQERNIVQRSNSVSKMASHFKALEEQVKADAEKSVKRRAVQKGSRGIQRYRERKQQGIDRFNTQPITYQEVQEAVLQNQRNTATNNSTSETPGRSEKENDAATTTDDEFDPSKLSLADRVRLFNQKIATESVPLAGGLMPRETSQKRRPANRYKTQPITSEEVEVACRISPLNVNYFHESPLDAFGTHHSSTRSAGSQGLSKSSMSLHPELPKSILKSSGLQTSEVSRPRTPELEGFSLLKSVLKKESEEQHQTVENSDLHPSSILKSDSLSKCDECSSARAGNVSVADKISLKSNATSNSELFKAPSGAEPFLNVNLQEKDLLLSDDTESEDVQYAGTEKSSSLSGFKNPVIQRQLHALGATGEHVADVTDLNLCKNLRSTSKSAKHLQSSTETLHTSDDETSSSGGREIRSIIQNELDYWRHQDAVAGQTKTSPVSALSKSASHHMLSREVTRNTKLMDTATMTTTTTTTEKRLGIPLPGLCRSATQPMPVSESNNVPGTSIAERLAALQRSGTTNWKKRVPCEPDPLLVSKLCDNDSVTDGASSKDDSVIRQGVLADRLGKLESAAEGWRKRVAMPDAVKFSVAGKMKVEQFEGSNSELLSPLVETTRNGCNRKKVPRPERFRSRKGNVKDASSTPSSPSKEATITFQRSFSEPVTDDSGEDSASSNKVAPTVSIPRADDETFTAFFKGVSSEKCESETLELNSSDFDLVTSYSELLVQKRIVRTQRRRLASKNPLRALAARTDLKTEYTEIKTGVAEKVMRSLNIEKLAKSSSFAVEALAGLASTENFSAVTLKTLSGDAIGHANKLCAYKDLMLILVKGRRHVQVRLVEPIAASVNSGDNYILVTKTEIYNYVGKYSNVIERARAVEIAQRIQQTKDLGSQASEIITISEDKPTCSRSHVLNFWNHLGVQDNDVEAIEAGHPDEDELYESAVIDTNMVYEITGEELVPFEKYWGSIPKIEMLDPSKILVFDFGSEMYIWNGKTASMDKRKVATRLTKELWEEGYDYEECAICPINAALTIGRRAKIETLDKKGSERPSWCLFGKLTQHMETILFREKFLDWPDFSRVIRTKDNNVKEQVDGSIVVEPSNIDTMIQPNTTLVDFVLEGTHLGRGTGWYDEELMRHHEISTTNVTVWHVDEFSYTLLSDSSVGQFFSSDSYIVRWMFTITITGRELSGQPSKHSVIGRDRCVYFIWQGKNASLNEQGTAALLTVELDREEGRQVRVVQGFEPAVFLNLFSGRMVVNNGKRMEKRTDSKWRMYICRGTLESETSLVEVPCSARQLRSRGSILLLGATDEELYVWHGSNTLPHIRQNALNAANLLKKNRPEEVGLTADSNINICEINEGEEPKEFFTALGGMKKKLYVSLTNAEVKDHTPRLFHFSSLHGVFTPTELLCAHRAELATPFPFLQEELYQVNQPALFLLDNRDELWVWQGWWPDTGDKDQTGSGAVRWQAERRALMNMAIQYWKITHPEATDCPVYLVWAGLEPLQFTNLFPIWVYHDDVAEINIRDGRKPGEVLSVEAELARLTKSTYPPAQLLQRPLPEGVDPTCLELYLSPQHFKELLGMTKEVFQKLPIWKQLKLKKNIGLF</sequence>
<dbReference type="InterPro" id="IPR029006">
    <property type="entry name" value="ADF-H/Gelsolin-like_dom_sf"/>
</dbReference>
<feature type="compositionally biased region" description="Polar residues" evidence="2">
    <location>
        <begin position="1626"/>
        <end position="1635"/>
    </location>
</feature>
<dbReference type="GO" id="GO:0015629">
    <property type="term" value="C:actin cytoskeleton"/>
    <property type="evidence" value="ECO:0007669"/>
    <property type="project" value="TreeGrafter"/>
</dbReference>
<feature type="compositionally biased region" description="Polar residues" evidence="2">
    <location>
        <begin position="1961"/>
        <end position="1979"/>
    </location>
</feature>
<feature type="compositionally biased region" description="Polar residues" evidence="2">
    <location>
        <begin position="383"/>
        <end position="392"/>
    </location>
</feature>
<name>A0AAJ7CG52_CEPCN</name>
<dbReference type="GO" id="GO:0051016">
    <property type="term" value="P:barbed-end actin filament capping"/>
    <property type="evidence" value="ECO:0007669"/>
    <property type="project" value="TreeGrafter"/>
</dbReference>
<feature type="compositionally biased region" description="Polar residues" evidence="2">
    <location>
        <begin position="1672"/>
        <end position="1686"/>
    </location>
</feature>
<feature type="compositionally biased region" description="Low complexity" evidence="2">
    <location>
        <begin position="1647"/>
        <end position="1671"/>
    </location>
</feature>
<dbReference type="Gene3D" id="3.40.20.10">
    <property type="entry name" value="Severin"/>
    <property type="match status" value="5"/>
</dbReference>
<dbReference type="InterPro" id="IPR007123">
    <property type="entry name" value="Gelsolin-like_dom"/>
</dbReference>
<feature type="region of interest" description="Disordered" evidence="2">
    <location>
        <begin position="1"/>
        <end position="154"/>
    </location>
</feature>
<evidence type="ECO:0000313" key="5">
    <source>
        <dbReference type="RefSeq" id="XP_015610085.1"/>
    </source>
</evidence>
<dbReference type="SMART" id="SM00262">
    <property type="entry name" value="GEL"/>
    <property type="match status" value="3"/>
</dbReference>
<feature type="compositionally biased region" description="Polar residues" evidence="2">
    <location>
        <begin position="2159"/>
        <end position="2169"/>
    </location>
</feature>
<feature type="compositionally biased region" description="Polar residues" evidence="2">
    <location>
        <begin position="274"/>
        <end position="299"/>
    </location>
</feature>
<dbReference type="RefSeq" id="XP_015610085.1">
    <property type="nucleotide sequence ID" value="XM_015754599.2"/>
</dbReference>
<dbReference type="Pfam" id="PF02209">
    <property type="entry name" value="VHP"/>
    <property type="match status" value="1"/>
</dbReference>
<feature type="compositionally biased region" description="Basic and acidic residues" evidence="2">
    <location>
        <begin position="1202"/>
        <end position="1211"/>
    </location>
</feature>
<dbReference type="GeneID" id="107274958"/>
<feature type="compositionally biased region" description="Low complexity" evidence="2">
    <location>
        <begin position="1595"/>
        <end position="1611"/>
    </location>
</feature>
<feature type="region of interest" description="Disordered" evidence="2">
    <location>
        <begin position="672"/>
        <end position="716"/>
    </location>
</feature>
<keyword evidence="4" id="KW-1185">Reference proteome</keyword>
<dbReference type="GO" id="GO:0051015">
    <property type="term" value="F:actin filament binding"/>
    <property type="evidence" value="ECO:0007669"/>
    <property type="project" value="InterPro"/>
</dbReference>
<dbReference type="PANTHER" id="PTHR11977:SF45">
    <property type="entry name" value="SUPERVILLIN"/>
    <property type="match status" value="1"/>
</dbReference>
<feature type="compositionally biased region" description="Polar residues" evidence="2">
    <location>
        <begin position="125"/>
        <end position="136"/>
    </location>
</feature>
<feature type="compositionally biased region" description="Basic and acidic residues" evidence="2">
    <location>
        <begin position="694"/>
        <end position="716"/>
    </location>
</feature>
<feature type="region of interest" description="Disordered" evidence="2">
    <location>
        <begin position="383"/>
        <end position="436"/>
    </location>
</feature>
<dbReference type="Pfam" id="PF00626">
    <property type="entry name" value="Gelsolin"/>
    <property type="match status" value="1"/>
</dbReference>
<feature type="compositionally biased region" description="Basic and acidic residues" evidence="2">
    <location>
        <begin position="96"/>
        <end position="116"/>
    </location>
</feature>
<feature type="compositionally biased region" description="Acidic residues" evidence="2">
    <location>
        <begin position="1715"/>
        <end position="1727"/>
    </location>
</feature>
<feature type="compositionally biased region" description="Basic residues" evidence="2">
    <location>
        <begin position="72"/>
        <end position="84"/>
    </location>
</feature>
<feature type="compositionally biased region" description="Polar residues" evidence="2">
    <location>
        <begin position="178"/>
        <end position="195"/>
    </location>
</feature>
<evidence type="ECO:0000256" key="2">
    <source>
        <dbReference type="SAM" id="MobiDB-lite"/>
    </source>
</evidence>
<dbReference type="CDD" id="cd11293">
    <property type="entry name" value="gelsolin_S4_like"/>
    <property type="match status" value="1"/>
</dbReference>
<feature type="domain" description="HP" evidence="3">
    <location>
        <begin position="3305"/>
        <end position="3368"/>
    </location>
</feature>
<feature type="compositionally biased region" description="Polar residues" evidence="2">
    <location>
        <begin position="1252"/>
        <end position="1262"/>
    </location>
</feature>
<feature type="region of interest" description="Disordered" evidence="2">
    <location>
        <begin position="1569"/>
        <end position="1786"/>
    </location>
</feature>
<protein>
    <submittedName>
        <fullName evidence="5">Uncharacterized protein LOC107274958 isoform X2</fullName>
    </submittedName>
</protein>
<feature type="compositionally biased region" description="Polar residues" evidence="2">
    <location>
        <begin position="612"/>
        <end position="626"/>
    </location>
</feature>
<proteinExistence type="inferred from homology"/>
<feature type="region of interest" description="Disordered" evidence="2">
    <location>
        <begin position="593"/>
        <end position="635"/>
    </location>
</feature>
<dbReference type="PANTHER" id="PTHR11977">
    <property type="entry name" value="VILLIN"/>
    <property type="match status" value="1"/>
</dbReference>
<feature type="compositionally biased region" description="Acidic residues" evidence="2">
    <location>
        <begin position="1327"/>
        <end position="1347"/>
    </location>
</feature>
<feature type="compositionally biased region" description="Polar residues" evidence="2">
    <location>
        <begin position="1851"/>
        <end position="1865"/>
    </location>
</feature>
<gene>
    <name evidence="5" type="primary">LOC107274958</name>
</gene>
<dbReference type="CTD" id="6840"/>
<feature type="compositionally biased region" description="Basic and acidic residues" evidence="2">
    <location>
        <begin position="1219"/>
        <end position="1251"/>
    </location>
</feature>
<feature type="compositionally biased region" description="Polar residues" evidence="2">
    <location>
        <begin position="524"/>
        <end position="547"/>
    </location>
</feature>
<feature type="region of interest" description="Disordered" evidence="2">
    <location>
        <begin position="2159"/>
        <end position="2182"/>
    </location>
</feature>
<organism evidence="4 5">
    <name type="scientific">Cephus cinctus</name>
    <name type="common">Wheat stem sawfly</name>
    <dbReference type="NCBI Taxonomy" id="211228"/>
    <lineage>
        <taxon>Eukaryota</taxon>
        <taxon>Metazoa</taxon>
        <taxon>Ecdysozoa</taxon>
        <taxon>Arthropoda</taxon>
        <taxon>Hexapoda</taxon>
        <taxon>Insecta</taxon>
        <taxon>Pterygota</taxon>
        <taxon>Neoptera</taxon>
        <taxon>Endopterygota</taxon>
        <taxon>Hymenoptera</taxon>
        <taxon>Cephoidea</taxon>
        <taxon>Cephidae</taxon>
        <taxon>Cephus</taxon>
    </lineage>
</organism>
<feature type="compositionally biased region" description="Basic and acidic residues" evidence="2">
    <location>
        <begin position="1616"/>
        <end position="1625"/>
    </location>
</feature>
<feature type="compositionally biased region" description="Polar residues" evidence="2">
    <location>
        <begin position="1732"/>
        <end position="1759"/>
    </location>
</feature>
<dbReference type="GO" id="GO:0008154">
    <property type="term" value="P:actin polymerization or depolymerization"/>
    <property type="evidence" value="ECO:0007669"/>
    <property type="project" value="TreeGrafter"/>
</dbReference>
<feature type="compositionally biased region" description="Basic and acidic residues" evidence="2">
    <location>
        <begin position="138"/>
        <end position="148"/>
    </location>
</feature>
<evidence type="ECO:0000259" key="3">
    <source>
        <dbReference type="PROSITE" id="PS51089"/>
    </source>
</evidence>
<feature type="region of interest" description="Disordered" evidence="2">
    <location>
        <begin position="1851"/>
        <end position="1883"/>
    </location>
</feature>
<feature type="region of interest" description="Disordered" evidence="2">
    <location>
        <begin position="1960"/>
        <end position="1980"/>
    </location>
</feature>
<feature type="compositionally biased region" description="Low complexity" evidence="2">
    <location>
        <begin position="1531"/>
        <end position="1540"/>
    </location>
</feature>
<dbReference type="Proteomes" id="UP000694920">
    <property type="component" value="Unplaced"/>
</dbReference>
<evidence type="ECO:0000256" key="1">
    <source>
        <dbReference type="ARBA" id="ARBA00008418"/>
    </source>
</evidence>
<feature type="region of interest" description="Disordered" evidence="2">
    <location>
        <begin position="1801"/>
        <end position="1821"/>
    </location>
</feature>
<feature type="region of interest" description="Disordered" evidence="2">
    <location>
        <begin position="265"/>
        <end position="299"/>
    </location>
</feature>
<dbReference type="InterPro" id="IPR003128">
    <property type="entry name" value="Villin_headpiece"/>
</dbReference>
<feature type="region of interest" description="Disordered" evidence="2">
    <location>
        <begin position="169"/>
        <end position="201"/>
    </location>
</feature>
<dbReference type="InterPro" id="IPR036886">
    <property type="entry name" value="Villin_headpiece_dom_sf"/>
</dbReference>
<dbReference type="GO" id="GO:0005546">
    <property type="term" value="F:phosphatidylinositol-4,5-bisphosphate binding"/>
    <property type="evidence" value="ECO:0007669"/>
    <property type="project" value="TreeGrafter"/>
</dbReference>
<feature type="compositionally biased region" description="Polar residues" evidence="2">
    <location>
        <begin position="1494"/>
        <end position="1527"/>
    </location>
</feature>
<dbReference type="SUPFAM" id="SSF55753">
    <property type="entry name" value="Actin depolymerizing proteins"/>
    <property type="match status" value="5"/>
</dbReference>
<feature type="region of interest" description="Disordered" evidence="2">
    <location>
        <begin position="989"/>
        <end position="1011"/>
    </location>
</feature>
<reference evidence="5" key="1">
    <citation type="submission" date="2025-08" db="UniProtKB">
        <authorList>
            <consortium name="RefSeq"/>
        </authorList>
    </citation>
    <scope>IDENTIFICATION</scope>
</reference>
<dbReference type="GO" id="GO:0051014">
    <property type="term" value="P:actin filament severing"/>
    <property type="evidence" value="ECO:0007669"/>
    <property type="project" value="TreeGrafter"/>
</dbReference>
<dbReference type="SMART" id="SM00153">
    <property type="entry name" value="VHP"/>
    <property type="match status" value="1"/>
</dbReference>
<dbReference type="PROSITE" id="PS51089">
    <property type="entry name" value="HP"/>
    <property type="match status" value="1"/>
</dbReference>
<dbReference type="InterPro" id="IPR007122">
    <property type="entry name" value="Villin/Gelsolin"/>
</dbReference>
<feature type="region of interest" description="Disordered" evidence="2">
    <location>
        <begin position="1312"/>
        <end position="1375"/>
    </location>
</feature>
<evidence type="ECO:0000313" key="4">
    <source>
        <dbReference type="Proteomes" id="UP000694920"/>
    </source>
</evidence>
<feature type="region of interest" description="Disordered" evidence="2">
    <location>
        <begin position="1160"/>
        <end position="1190"/>
    </location>
</feature>
<dbReference type="GO" id="GO:0005737">
    <property type="term" value="C:cytoplasm"/>
    <property type="evidence" value="ECO:0007669"/>
    <property type="project" value="TreeGrafter"/>
</dbReference>
<feature type="compositionally biased region" description="Polar residues" evidence="2">
    <location>
        <begin position="995"/>
        <end position="1004"/>
    </location>
</feature>
<feature type="region of interest" description="Disordered" evidence="2">
    <location>
        <begin position="507"/>
        <end position="553"/>
    </location>
</feature>
<accession>A0AAJ7CG52</accession>
<feature type="region of interest" description="Disordered" evidence="2">
    <location>
        <begin position="1434"/>
        <end position="1557"/>
    </location>
</feature>
<feature type="region of interest" description="Disordered" evidence="2">
    <location>
        <begin position="1392"/>
        <end position="1419"/>
    </location>
</feature>
<feature type="compositionally biased region" description="Polar residues" evidence="2">
    <location>
        <begin position="1312"/>
        <end position="1324"/>
    </location>
</feature>
<feature type="compositionally biased region" description="Polar residues" evidence="2">
    <location>
        <begin position="2407"/>
        <end position="2429"/>
    </location>
</feature>
<dbReference type="Gene3D" id="1.10.950.10">
    <property type="entry name" value="Villin headpiece domain"/>
    <property type="match status" value="1"/>
</dbReference>
<comment type="similarity">
    <text evidence="1">Belongs to the villin/gelsolin family.</text>
</comment>
<feature type="compositionally biased region" description="Polar residues" evidence="2">
    <location>
        <begin position="1170"/>
        <end position="1190"/>
    </location>
</feature>
<feature type="compositionally biased region" description="Low complexity" evidence="2">
    <location>
        <begin position="410"/>
        <end position="421"/>
    </location>
</feature>
<feature type="compositionally biased region" description="Basic and acidic residues" evidence="2">
    <location>
        <begin position="1358"/>
        <end position="1370"/>
    </location>
</feature>
<feature type="compositionally biased region" description="Polar residues" evidence="2">
    <location>
        <begin position="1396"/>
        <end position="1419"/>
    </location>
</feature>
<feature type="compositionally biased region" description="Basic and acidic residues" evidence="2">
    <location>
        <begin position="1701"/>
        <end position="1713"/>
    </location>
</feature>
<feature type="region of interest" description="Disordered" evidence="2">
    <location>
        <begin position="1202"/>
        <end position="1267"/>
    </location>
</feature>
<dbReference type="SUPFAM" id="SSF47050">
    <property type="entry name" value="VHP, Villin headpiece domain"/>
    <property type="match status" value="1"/>
</dbReference>